<evidence type="ECO:0000313" key="9">
    <source>
        <dbReference type="EMBL" id="GIZ48300.1"/>
    </source>
</evidence>
<dbReference type="InterPro" id="IPR036396">
    <property type="entry name" value="Cyt_P450_sf"/>
</dbReference>
<comment type="cofactor">
    <cofactor evidence="1 8">
        <name>heme</name>
        <dbReference type="ChEBI" id="CHEBI:30413"/>
    </cofactor>
</comment>
<sequence length="496" mass="56349">MMYSAQSESEYASVLVILVLLTAAFLYRTVTHPLAAIPGPFLAKFTNARFLYHAWKGNLHLDHLHCHGRYGPVYRSGPNRVVFNTITAVHAIYTNDRTIRKSNGYQSHPWTRQKIPSLFNCVDPAWAARKKKTIRPATAQPALEIHHASVESNVELLANIVRDGKPHDLSQIAFYYALDVISQSMFGEKFQTMQDPTYRWMTESLERGNRHMYLQLAWPSLFRFIGYFMEAERLSYPQFHEESKRFLDLCEFCLAQAKSKEKRSIFALMKSELPDDVNDDELHVDVYSLMRGGGDMVAVTIAAAFFYITQNREILQKVQDEVRSVFTSKPPTMGPELESCAYLRACVDEALRMAPPGPGVFWRTSSSDLIIDGVFLPAGIEFGTSIYAVHYNSEIFDEPEEFRPERMMSKAEKGLAQREGLIPFLRGFRACPAQKMAHATILLSLARLLWEFQIDHATSGVDAREGEAKGARKLFPQVDVFGSRIEGPVLSFRPRA</sequence>
<keyword evidence="4 8" id="KW-0479">Metal-binding</keyword>
<dbReference type="Pfam" id="PF00067">
    <property type="entry name" value="p450"/>
    <property type="match status" value="1"/>
</dbReference>
<keyword evidence="3 8" id="KW-0349">Heme</keyword>
<evidence type="ECO:0000256" key="6">
    <source>
        <dbReference type="ARBA" id="ARBA00023004"/>
    </source>
</evidence>
<name>A0A9P3FL87_9PEZI</name>
<dbReference type="GO" id="GO:0004497">
    <property type="term" value="F:monooxygenase activity"/>
    <property type="evidence" value="ECO:0007669"/>
    <property type="project" value="UniProtKB-KW"/>
</dbReference>
<evidence type="ECO:0000256" key="7">
    <source>
        <dbReference type="ARBA" id="ARBA00023033"/>
    </source>
</evidence>
<accession>A0A9P3FL87</accession>
<dbReference type="Proteomes" id="UP000825890">
    <property type="component" value="Unassembled WGS sequence"/>
</dbReference>
<keyword evidence="5" id="KW-0560">Oxidoreductase</keyword>
<protein>
    <recommendedName>
        <fullName evidence="11">Cytochrome P450</fullName>
    </recommendedName>
</protein>
<dbReference type="EMBL" id="BOLY01000008">
    <property type="protein sequence ID" value="GIZ48300.1"/>
    <property type="molecule type" value="Genomic_DNA"/>
</dbReference>
<dbReference type="RefSeq" id="XP_044662787.1">
    <property type="nucleotide sequence ID" value="XM_044806852.1"/>
</dbReference>
<proteinExistence type="inferred from homology"/>
<dbReference type="GO" id="GO:0020037">
    <property type="term" value="F:heme binding"/>
    <property type="evidence" value="ECO:0007669"/>
    <property type="project" value="InterPro"/>
</dbReference>
<evidence type="ECO:0000256" key="5">
    <source>
        <dbReference type="ARBA" id="ARBA00023002"/>
    </source>
</evidence>
<keyword evidence="6 8" id="KW-0408">Iron</keyword>
<dbReference type="InterPro" id="IPR050121">
    <property type="entry name" value="Cytochrome_P450_monoxygenase"/>
</dbReference>
<dbReference type="InterPro" id="IPR002401">
    <property type="entry name" value="Cyt_P450_E_grp-I"/>
</dbReference>
<dbReference type="GO" id="GO:0016705">
    <property type="term" value="F:oxidoreductase activity, acting on paired donors, with incorporation or reduction of molecular oxygen"/>
    <property type="evidence" value="ECO:0007669"/>
    <property type="project" value="InterPro"/>
</dbReference>
<feature type="binding site" description="axial binding residue" evidence="8">
    <location>
        <position position="431"/>
    </location>
    <ligand>
        <name>heme</name>
        <dbReference type="ChEBI" id="CHEBI:30413"/>
    </ligand>
    <ligandPart>
        <name>Fe</name>
        <dbReference type="ChEBI" id="CHEBI:18248"/>
    </ligandPart>
</feature>
<comment type="caution">
    <text evidence="9">The sequence shown here is derived from an EMBL/GenBank/DDBJ whole genome shotgun (WGS) entry which is preliminary data.</text>
</comment>
<dbReference type="OrthoDB" id="1470350at2759"/>
<dbReference type="GeneID" id="68296943"/>
<evidence type="ECO:0000256" key="2">
    <source>
        <dbReference type="ARBA" id="ARBA00010617"/>
    </source>
</evidence>
<evidence type="ECO:0000313" key="10">
    <source>
        <dbReference type="Proteomes" id="UP000825890"/>
    </source>
</evidence>
<dbReference type="Gene3D" id="1.10.630.10">
    <property type="entry name" value="Cytochrome P450"/>
    <property type="match status" value="1"/>
</dbReference>
<dbReference type="PRINTS" id="PR00463">
    <property type="entry name" value="EP450I"/>
</dbReference>
<evidence type="ECO:0000256" key="1">
    <source>
        <dbReference type="ARBA" id="ARBA00001971"/>
    </source>
</evidence>
<gene>
    <name evidence="9" type="ORF">CKM354_001136800</name>
</gene>
<evidence type="ECO:0000256" key="4">
    <source>
        <dbReference type="ARBA" id="ARBA00022723"/>
    </source>
</evidence>
<organism evidence="9 10">
    <name type="scientific">Cercospora kikuchii</name>
    <dbReference type="NCBI Taxonomy" id="84275"/>
    <lineage>
        <taxon>Eukaryota</taxon>
        <taxon>Fungi</taxon>
        <taxon>Dikarya</taxon>
        <taxon>Ascomycota</taxon>
        <taxon>Pezizomycotina</taxon>
        <taxon>Dothideomycetes</taxon>
        <taxon>Dothideomycetidae</taxon>
        <taxon>Mycosphaerellales</taxon>
        <taxon>Mycosphaerellaceae</taxon>
        <taxon>Cercospora</taxon>
    </lineage>
</organism>
<dbReference type="AlphaFoldDB" id="A0A9P3FL87"/>
<dbReference type="InterPro" id="IPR001128">
    <property type="entry name" value="Cyt_P450"/>
</dbReference>
<dbReference type="PANTHER" id="PTHR24305:SF237">
    <property type="entry name" value="CYTOCHROME P450 MONOOXYGENASE ATNE-RELATED"/>
    <property type="match status" value="1"/>
</dbReference>
<evidence type="ECO:0000256" key="3">
    <source>
        <dbReference type="ARBA" id="ARBA00022617"/>
    </source>
</evidence>
<reference evidence="9 10" key="1">
    <citation type="submission" date="2021-01" db="EMBL/GenBank/DDBJ databases">
        <title>Cercospora kikuchii MAFF 305040 whole genome shotgun sequence.</title>
        <authorList>
            <person name="Kashiwa T."/>
            <person name="Suzuki T."/>
        </authorList>
    </citation>
    <scope>NUCLEOTIDE SEQUENCE [LARGE SCALE GENOMIC DNA]</scope>
    <source>
        <strain evidence="9 10">MAFF 305040</strain>
    </source>
</reference>
<dbReference type="GO" id="GO:0005506">
    <property type="term" value="F:iron ion binding"/>
    <property type="evidence" value="ECO:0007669"/>
    <property type="project" value="InterPro"/>
</dbReference>
<keyword evidence="10" id="KW-1185">Reference proteome</keyword>
<comment type="similarity">
    <text evidence="2">Belongs to the cytochrome P450 family.</text>
</comment>
<evidence type="ECO:0000256" key="8">
    <source>
        <dbReference type="PIRSR" id="PIRSR602401-1"/>
    </source>
</evidence>
<dbReference type="SUPFAM" id="SSF48264">
    <property type="entry name" value="Cytochrome P450"/>
    <property type="match status" value="1"/>
</dbReference>
<keyword evidence="7" id="KW-0503">Monooxygenase</keyword>
<dbReference type="PANTHER" id="PTHR24305">
    <property type="entry name" value="CYTOCHROME P450"/>
    <property type="match status" value="1"/>
</dbReference>
<evidence type="ECO:0008006" key="11">
    <source>
        <dbReference type="Google" id="ProtNLM"/>
    </source>
</evidence>